<protein>
    <recommendedName>
        <fullName evidence="7 10">Ribulose-phosphate 3-epimerase</fullName>
        <ecNumber evidence="7 10">5.1.3.1</ecNumber>
    </recommendedName>
</protein>
<dbReference type="HAMAP" id="MF_02227">
    <property type="entry name" value="RPE"/>
    <property type="match status" value="1"/>
</dbReference>
<feature type="binding site" evidence="14">
    <location>
        <position position="177"/>
    </location>
    <ligand>
        <name>substrate</name>
    </ligand>
</feature>
<feature type="binding site" evidence="10 13">
    <location>
        <position position="33"/>
    </location>
    <ligand>
        <name>a divalent metal cation</name>
        <dbReference type="ChEBI" id="CHEBI:60240"/>
    </ligand>
</feature>
<organism evidence="15 16">
    <name type="scientific">Dissulfurirhabdus thermomarina</name>
    <dbReference type="NCBI Taxonomy" id="1765737"/>
    <lineage>
        <taxon>Bacteria</taxon>
        <taxon>Deltaproteobacteria</taxon>
        <taxon>Dissulfurirhabdaceae</taxon>
        <taxon>Dissulfurirhabdus</taxon>
    </lineage>
</organism>
<evidence type="ECO:0000313" key="16">
    <source>
        <dbReference type="Proteomes" id="UP000469346"/>
    </source>
</evidence>
<comment type="cofactor">
    <cofactor evidence="5">
        <name>Fe(2+)</name>
        <dbReference type="ChEBI" id="CHEBI:29033"/>
    </cofactor>
</comment>
<comment type="function">
    <text evidence="10">Catalyzes the reversible epimerization of D-ribulose 5-phosphate to D-xylulose 5-phosphate.</text>
</comment>
<dbReference type="NCBIfam" id="TIGR01163">
    <property type="entry name" value="rpe"/>
    <property type="match status" value="1"/>
</dbReference>
<evidence type="ECO:0000256" key="1">
    <source>
        <dbReference type="ARBA" id="ARBA00001782"/>
    </source>
</evidence>
<feature type="binding site" evidence="10 14">
    <location>
        <begin position="142"/>
        <end position="145"/>
    </location>
    <ligand>
        <name>substrate</name>
    </ligand>
</feature>
<comment type="pathway">
    <text evidence="10">Carbohydrate degradation.</text>
</comment>
<comment type="catalytic activity">
    <reaction evidence="1 10 11">
        <text>D-ribulose 5-phosphate = D-xylulose 5-phosphate</text>
        <dbReference type="Rhea" id="RHEA:13677"/>
        <dbReference type="ChEBI" id="CHEBI:57737"/>
        <dbReference type="ChEBI" id="CHEBI:58121"/>
        <dbReference type="EC" id="5.1.3.1"/>
    </reaction>
</comment>
<dbReference type="GO" id="GO:0006098">
    <property type="term" value="P:pentose-phosphate shunt"/>
    <property type="evidence" value="ECO:0007669"/>
    <property type="project" value="UniProtKB-UniRule"/>
</dbReference>
<evidence type="ECO:0000256" key="12">
    <source>
        <dbReference type="PIRSR" id="PIRSR001461-1"/>
    </source>
</evidence>
<dbReference type="Pfam" id="PF00834">
    <property type="entry name" value="Ribul_P_3_epim"/>
    <property type="match status" value="1"/>
</dbReference>
<keyword evidence="8 10" id="KW-0479">Metal-binding</keyword>
<feature type="binding site" evidence="10 14">
    <location>
        <position position="66"/>
    </location>
    <ligand>
        <name>substrate</name>
    </ligand>
</feature>
<evidence type="ECO:0000256" key="10">
    <source>
        <dbReference type="HAMAP-Rule" id="MF_02227"/>
    </source>
</evidence>
<evidence type="ECO:0000256" key="4">
    <source>
        <dbReference type="ARBA" id="ARBA00001947"/>
    </source>
</evidence>
<dbReference type="FunFam" id="3.20.20.70:FF:000004">
    <property type="entry name" value="Ribulose-phosphate 3-epimerase"/>
    <property type="match status" value="1"/>
</dbReference>
<evidence type="ECO:0000256" key="9">
    <source>
        <dbReference type="ARBA" id="ARBA00023235"/>
    </source>
</evidence>
<dbReference type="InterPro" id="IPR011060">
    <property type="entry name" value="RibuloseP-bd_barrel"/>
</dbReference>
<keyword evidence="13" id="KW-0464">Manganese</keyword>
<sequence length="222" mass="23144">MPVRIAPSILSADFGRLADEIRAVEAAGADLLHVDVMDGRFVPNITIGPPVVRAIRPVTRLPLDVHLMIEDPDRYIEAFVAAGADWVSVHVEACRHLHRTVQTIRELGARAGAVLNPATPAACLEAILPDLDFVLVMSVNPGFGGQSFIPGSLAKIRTIRGMIDRLGGGVDLEVDGGVNPETIAAVAAAGADVCVAGSAVYGAGDYAAAIDELKRLAEAGDP</sequence>
<evidence type="ECO:0000256" key="2">
    <source>
        <dbReference type="ARBA" id="ARBA00001936"/>
    </source>
</evidence>
<dbReference type="SUPFAM" id="SSF51366">
    <property type="entry name" value="Ribulose-phoshate binding barrel"/>
    <property type="match status" value="1"/>
</dbReference>
<dbReference type="EMBL" id="JAAGRR010000029">
    <property type="protein sequence ID" value="NDY42003.1"/>
    <property type="molecule type" value="Genomic_DNA"/>
</dbReference>
<feature type="active site" description="Proton acceptor" evidence="10 12">
    <location>
        <position position="35"/>
    </location>
</feature>
<dbReference type="EC" id="5.1.3.1" evidence="7 10"/>
<comment type="caution">
    <text evidence="15">The sequence shown here is derived from an EMBL/GenBank/DDBJ whole genome shotgun (WGS) entry which is preliminary data.</text>
</comment>
<comment type="similarity">
    <text evidence="6 10 11">Belongs to the ribulose-phosphate 3-epimerase family.</text>
</comment>
<comment type="cofactor">
    <cofactor evidence="4">
        <name>Zn(2+)</name>
        <dbReference type="ChEBI" id="CHEBI:29105"/>
    </cofactor>
</comment>
<dbReference type="NCBIfam" id="NF004076">
    <property type="entry name" value="PRK05581.1-4"/>
    <property type="match status" value="1"/>
</dbReference>
<evidence type="ECO:0000256" key="5">
    <source>
        <dbReference type="ARBA" id="ARBA00001954"/>
    </source>
</evidence>
<gene>
    <name evidence="10" type="primary">rpe</name>
    <name evidence="15" type="ORF">G3N55_03950</name>
</gene>
<evidence type="ECO:0000256" key="8">
    <source>
        <dbReference type="ARBA" id="ARBA00022723"/>
    </source>
</evidence>
<evidence type="ECO:0000256" key="3">
    <source>
        <dbReference type="ARBA" id="ARBA00001941"/>
    </source>
</evidence>
<dbReference type="AlphaFoldDB" id="A0A6N9TPI0"/>
<dbReference type="GO" id="GO:0005737">
    <property type="term" value="C:cytoplasm"/>
    <property type="evidence" value="ECO:0007669"/>
    <property type="project" value="UniProtKB-ARBA"/>
</dbReference>
<keyword evidence="13" id="KW-0862">Zinc</keyword>
<comment type="cofactor">
    <cofactor evidence="3">
        <name>Co(2+)</name>
        <dbReference type="ChEBI" id="CHEBI:48828"/>
    </cofactor>
</comment>
<dbReference type="InterPro" id="IPR026019">
    <property type="entry name" value="Ribul_P_3_epim"/>
</dbReference>
<keyword evidence="13" id="KW-0170">Cobalt</keyword>
<dbReference type="Gene3D" id="3.20.20.70">
    <property type="entry name" value="Aldolase class I"/>
    <property type="match status" value="1"/>
</dbReference>
<keyword evidence="9 10" id="KW-0413">Isomerase</keyword>
<feature type="active site" description="Proton donor" evidence="10 12">
    <location>
        <position position="175"/>
    </location>
</feature>
<feature type="binding site" evidence="10 13">
    <location>
        <position position="175"/>
    </location>
    <ligand>
        <name>a divalent metal cation</name>
        <dbReference type="ChEBI" id="CHEBI:60240"/>
    </ligand>
</feature>
<dbReference type="PIRSF" id="PIRSF001461">
    <property type="entry name" value="RPE"/>
    <property type="match status" value="1"/>
</dbReference>
<feature type="binding site" evidence="10 14">
    <location>
        <position position="8"/>
    </location>
    <ligand>
        <name>substrate</name>
    </ligand>
</feature>
<dbReference type="Proteomes" id="UP000469346">
    <property type="component" value="Unassembled WGS sequence"/>
</dbReference>
<keyword evidence="10 11" id="KW-0119">Carbohydrate metabolism</keyword>
<evidence type="ECO:0000256" key="6">
    <source>
        <dbReference type="ARBA" id="ARBA00009541"/>
    </source>
</evidence>
<name>A0A6N9TPI0_DISTH</name>
<keyword evidence="16" id="KW-1185">Reference proteome</keyword>
<feature type="binding site" evidence="10 13">
    <location>
        <position position="35"/>
    </location>
    <ligand>
        <name>a divalent metal cation</name>
        <dbReference type="ChEBI" id="CHEBI:60240"/>
    </ligand>
</feature>
<dbReference type="PANTHER" id="PTHR11749">
    <property type="entry name" value="RIBULOSE-5-PHOSPHATE-3-EPIMERASE"/>
    <property type="match status" value="1"/>
</dbReference>
<dbReference type="RefSeq" id="WP_163298151.1">
    <property type="nucleotide sequence ID" value="NZ_JAAGRR010000029.1"/>
</dbReference>
<dbReference type="CDD" id="cd00429">
    <property type="entry name" value="RPE"/>
    <property type="match status" value="1"/>
</dbReference>
<feature type="binding site" evidence="10">
    <location>
        <begin position="175"/>
        <end position="177"/>
    </location>
    <ligand>
        <name>substrate</name>
    </ligand>
</feature>
<comment type="cofactor">
    <cofactor evidence="10 13">
        <name>a divalent metal cation</name>
        <dbReference type="ChEBI" id="CHEBI:60240"/>
    </cofactor>
    <text evidence="10 13">Binds 1 divalent metal cation per subunit.</text>
</comment>
<feature type="binding site" evidence="10 13">
    <location>
        <position position="66"/>
    </location>
    <ligand>
        <name>a divalent metal cation</name>
        <dbReference type="ChEBI" id="CHEBI:60240"/>
    </ligand>
</feature>
<dbReference type="InterPro" id="IPR000056">
    <property type="entry name" value="Ribul_P_3_epim-like"/>
</dbReference>
<evidence type="ECO:0000256" key="7">
    <source>
        <dbReference type="ARBA" id="ARBA00013188"/>
    </source>
</evidence>
<dbReference type="InterPro" id="IPR013785">
    <property type="entry name" value="Aldolase_TIM"/>
</dbReference>
<proteinExistence type="inferred from homology"/>
<accession>A0A6N9TPI0</accession>
<dbReference type="PROSITE" id="PS01086">
    <property type="entry name" value="RIBUL_P_3_EPIMER_2"/>
    <property type="match status" value="1"/>
</dbReference>
<comment type="cofactor">
    <cofactor evidence="2">
        <name>Mn(2+)</name>
        <dbReference type="ChEBI" id="CHEBI:29035"/>
    </cofactor>
</comment>
<dbReference type="GO" id="GO:0019323">
    <property type="term" value="P:pentose catabolic process"/>
    <property type="evidence" value="ECO:0007669"/>
    <property type="project" value="UniProtKB-UniRule"/>
</dbReference>
<evidence type="ECO:0000256" key="14">
    <source>
        <dbReference type="PIRSR" id="PIRSR001461-3"/>
    </source>
</evidence>
<evidence type="ECO:0000256" key="13">
    <source>
        <dbReference type="PIRSR" id="PIRSR001461-2"/>
    </source>
</evidence>
<evidence type="ECO:0000313" key="15">
    <source>
        <dbReference type="EMBL" id="NDY42003.1"/>
    </source>
</evidence>
<dbReference type="GO" id="GO:0004750">
    <property type="term" value="F:D-ribulose-phosphate 3-epimerase activity"/>
    <property type="evidence" value="ECO:0007669"/>
    <property type="project" value="UniProtKB-UniRule"/>
</dbReference>
<dbReference type="PROSITE" id="PS01085">
    <property type="entry name" value="RIBUL_P_3_EPIMER_1"/>
    <property type="match status" value="1"/>
</dbReference>
<feature type="binding site" evidence="10 14">
    <location>
        <begin position="197"/>
        <end position="198"/>
    </location>
    <ligand>
        <name>substrate</name>
    </ligand>
</feature>
<dbReference type="GO" id="GO:0046872">
    <property type="term" value="F:metal ion binding"/>
    <property type="evidence" value="ECO:0007669"/>
    <property type="project" value="UniProtKB-UniRule"/>
</dbReference>
<reference evidence="15 16" key="1">
    <citation type="submission" date="2020-02" db="EMBL/GenBank/DDBJ databases">
        <title>Comparative genomics of sulfur disproportionating microorganisms.</title>
        <authorList>
            <person name="Ward L.M."/>
            <person name="Bertran E."/>
            <person name="Johnston D.T."/>
        </authorList>
    </citation>
    <scope>NUCLEOTIDE SEQUENCE [LARGE SCALE GENOMIC DNA]</scope>
    <source>
        <strain evidence="15 16">DSM 100025</strain>
    </source>
</reference>
<evidence type="ECO:0000256" key="11">
    <source>
        <dbReference type="PIRNR" id="PIRNR001461"/>
    </source>
</evidence>